<evidence type="ECO:0000259" key="2">
    <source>
        <dbReference type="PROSITE" id="PS51918"/>
    </source>
</evidence>
<dbReference type="Gene3D" id="3.80.30.20">
    <property type="entry name" value="tm_1862 like domain"/>
    <property type="match status" value="1"/>
</dbReference>
<organism evidence="3 4">
    <name type="scientific">Candidatus Hakubella thermalkaliphila</name>
    <dbReference type="NCBI Taxonomy" id="2754717"/>
    <lineage>
        <taxon>Bacteria</taxon>
        <taxon>Bacillati</taxon>
        <taxon>Actinomycetota</taxon>
        <taxon>Actinomycetota incertae sedis</taxon>
        <taxon>Candidatus Hakubellales</taxon>
        <taxon>Candidatus Hakubellaceae</taxon>
        <taxon>Candidatus Hakubella</taxon>
    </lineage>
</organism>
<accession>A0A6V8PVS2</accession>
<dbReference type="Pfam" id="PF04055">
    <property type="entry name" value="Radical_SAM"/>
    <property type="match status" value="1"/>
</dbReference>
<comment type="caution">
    <text evidence="3">The sequence shown here is derived from an EMBL/GenBank/DDBJ whole genome shotgun (WGS) entry which is preliminary data.</text>
</comment>
<sequence>NNSNKHSIISKLSNNTIAASLCLSTATKSRFFRKIQDGCNYSCSYCTIPKARGASKSIIPDTVVRQAVEAVSSGYKEIVLTGIHLGAYGLDLKPKVKLSKLIETILKQPTITRIRLSSLEIREIDDGLPDLLTDKSICNHLHIPLQRGDDSILKLMNRIYNSGQFSFKINDIAKKIPGISIGTDV</sequence>
<proteinExistence type="predicted"/>
<dbReference type="GO" id="GO:0051536">
    <property type="term" value="F:iron-sulfur cluster binding"/>
    <property type="evidence" value="ECO:0007669"/>
    <property type="project" value="InterPro"/>
</dbReference>
<dbReference type="GO" id="GO:0035598">
    <property type="term" value="F:tRNA (N(6)-L-threonylcarbamoyladenosine(37)-C(2))-methylthiotransferase activity"/>
    <property type="evidence" value="ECO:0007669"/>
    <property type="project" value="TreeGrafter"/>
</dbReference>
<gene>
    <name evidence="3" type="ORF">HKBW3S43_02041</name>
</gene>
<dbReference type="SUPFAM" id="SSF102114">
    <property type="entry name" value="Radical SAM enzymes"/>
    <property type="match status" value="1"/>
</dbReference>
<dbReference type="AlphaFoldDB" id="A0A6V8PVS2"/>
<dbReference type="InterPro" id="IPR007197">
    <property type="entry name" value="rSAM"/>
</dbReference>
<evidence type="ECO:0000313" key="3">
    <source>
        <dbReference type="EMBL" id="GFP36253.1"/>
    </source>
</evidence>
<feature type="domain" description="Radical SAM core" evidence="2">
    <location>
        <begin position="25"/>
        <end position="185"/>
    </location>
</feature>
<dbReference type="PROSITE" id="PS51918">
    <property type="entry name" value="RADICAL_SAM"/>
    <property type="match status" value="1"/>
</dbReference>
<protein>
    <submittedName>
        <fullName evidence="3">Threonylcarbamoyladenosine tRNA methylthiotransferase MtaB</fullName>
    </submittedName>
</protein>
<evidence type="ECO:0000256" key="1">
    <source>
        <dbReference type="ARBA" id="ARBA00022679"/>
    </source>
</evidence>
<feature type="non-terminal residue" evidence="3">
    <location>
        <position position="185"/>
    </location>
</feature>
<dbReference type="PANTHER" id="PTHR11918:SF45">
    <property type="entry name" value="THREONYLCARBAMOYLADENOSINE TRNA METHYLTHIOTRANSFERASE"/>
    <property type="match status" value="1"/>
</dbReference>
<keyword evidence="1 3" id="KW-0808">Transferase</keyword>
<dbReference type="SFLD" id="SFLDS00029">
    <property type="entry name" value="Radical_SAM"/>
    <property type="match status" value="1"/>
</dbReference>
<dbReference type="EMBL" id="BLSB01000519">
    <property type="protein sequence ID" value="GFP36253.1"/>
    <property type="molecule type" value="Genomic_DNA"/>
</dbReference>
<dbReference type="InterPro" id="IPR023404">
    <property type="entry name" value="rSAM_horseshoe"/>
</dbReference>
<name>A0A6V8PVS2_9ACTN</name>
<feature type="non-terminal residue" evidence="3">
    <location>
        <position position="1"/>
    </location>
</feature>
<dbReference type="InterPro" id="IPR058240">
    <property type="entry name" value="rSAM_sf"/>
</dbReference>
<evidence type="ECO:0000313" key="4">
    <source>
        <dbReference type="Proteomes" id="UP000576480"/>
    </source>
</evidence>
<reference evidence="3 4" key="1">
    <citation type="journal article" date="2020" name="Front. Microbiol.">
        <title>Single-cell genomics of novel Actinobacteria with the Wood-Ljungdahl pathway discovered in a serpentinizing system.</title>
        <authorList>
            <person name="Merino N."/>
            <person name="Kawai M."/>
            <person name="Boyd E.S."/>
            <person name="Colman D.R."/>
            <person name="McGlynn S.E."/>
            <person name="Nealson K.H."/>
            <person name="Kurokawa K."/>
            <person name="Hongoh Y."/>
        </authorList>
    </citation>
    <scope>NUCLEOTIDE SEQUENCE [LARGE SCALE GENOMIC DNA]</scope>
    <source>
        <strain evidence="3 4">S43</strain>
    </source>
</reference>
<dbReference type="Proteomes" id="UP000576480">
    <property type="component" value="Unassembled WGS sequence"/>
</dbReference>
<dbReference type="PANTHER" id="PTHR11918">
    <property type="entry name" value="RADICAL SAM PROTEINS"/>
    <property type="match status" value="1"/>
</dbReference>